<dbReference type="EMBL" id="JACQAY010000050">
    <property type="protein sequence ID" value="MBI3538966.1"/>
    <property type="molecule type" value="Genomic_DNA"/>
</dbReference>
<comment type="caution">
    <text evidence="2">The sequence shown here is derived from an EMBL/GenBank/DDBJ whole genome shotgun (WGS) entry which is preliminary data.</text>
</comment>
<feature type="domain" description="DNA/pantothenate metabolism flavoprotein C-terminal" evidence="1">
    <location>
        <begin position="1"/>
        <end position="122"/>
    </location>
</feature>
<feature type="non-terminal residue" evidence="2">
    <location>
        <position position="1"/>
    </location>
</feature>
<dbReference type="Pfam" id="PF04127">
    <property type="entry name" value="DFP"/>
    <property type="match status" value="1"/>
</dbReference>
<sequence>AVADYRPARAAAQKIKRGAGPMSVALEPNPDILAGLARRRRPGQVFVGFALETTAGLAHARAKLAAKGLDLIVLNSARDGIGGDTNRVTLVEAARRGGAAKPRALPVMPKREVAEHVLERALALRARRPAKARARKAR</sequence>
<dbReference type="GO" id="GO:0015937">
    <property type="term" value="P:coenzyme A biosynthetic process"/>
    <property type="evidence" value="ECO:0007669"/>
    <property type="project" value="UniProtKB-ARBA"/>
</dbReference>
<proteinExistence type="predicted"/>
<organism evidence="2 3">
    <name type="scientific">Eiseniibacteriota bacterium</name>
    <dbReference type="NCBI Taxonomy" id="2212470"/>
    <lineage>
        <taxon>Bacteria</taxon>
        <taxon>Candidatus Eiseniibacteriota</taxon>
    </lineage>
</organism>
<dbReference type="AlphaFoldDB" id="A0A9D6L5G5"/>
<name>A0A9D6L5G5_UNCEI</name>
<dbReference type="InterPro" id="IPR007085">
    <property type="entry name" value="DNA/pantothenate-metab_flavo_C"/>
</dbReference>
<evidence type="ECO:0000313" key="2">
    <source>
        <dbReference type="EMBL" id="MBI3538966.1"/>
    </source>
</evidence>
<accession>A0A9D6L5G5</accession>
<evidence type="ECO:0000313" key="3">
    <source>
        <dbReference type="Proteomes" id="UP000807850"/>
    </source>
</evidence>
<dbReference type="Proteomes" id="UP000807850">
    <property type="component" value="Unassembled WGS sequence"/>
</dbReference>
<dbReference type="SUPFAM" id="SSF102645">
    <property type="entry name" value="CoaB-like"/>
    <property type="match status" value="1"/>
</dbReference>
<protein>
    <submittedName>
        <fullName evidence="2">Bifunctional 4'-phosphopantothenoylcysteine decarboxylase/phosphopantothenoylcysteine synthetase</fullName>
    </submittedName>
</protein>
<evidence type="ECO:0000259" key="1">
    <source>
        <dbReference type="Pfam" id="PF04127"/>
    </source>
</evidence>
<gene>
    <name evidence="2" type="ORF">HY076_01675</name>
</gene>
<dbReference type="GO" id="GO:0003824">
    <property type="term" value="F:catalytic activity"/>
    <property type="evidence" value="ECO:0007669"/>
    <property type="project" value="UniProtKB-ARBA"/>
</dbReference>
<reference evidence="2" key="1">
    <citation type="submission" date="2020-07" db="EMBL/GenBank/DDBJ databases">
        <title>Huge and variable diversity of episymbiotic CPR bacteria and DPANN archaea in groundwater ecosystems.</title>
        <authorList>
            <person name="He C.Y."/>
            <person name="Keren R."/>
            <person name="Whittaker M."/>
            <person name="Farag I.F."/>
            <person name="Doudna J."/>
            <person name="Cate J.H.D."/>
            <person name="Banfield J.F."/>
        </authorList>
    </citation>
    <scope>NUCLEOTIDE SEQUENCE</scope>
    <source>
        <strain evidence="2">NC_groundwater_928_Pr1_S-0.2um_72_17</strain>
    </source>
</reference>
<dbReference type="InterPro" id="IPR035929">
    <property type="entry name" value="CoaB-like_sf"/>
</dbReference>
<dbReference type="Gene3D" id="3.40.50.10300">
    <property type="entry name" value="CoaB-like"/>
    <property type="match status" value="1"/>
</dbReference>